<organism evidence="5">
    <name type="scientific">Xenopsylla cheopis</name>
    <name type="common">Oriental rat flea</name>
    <name type="synonym">Pulex cheopis</name>
    <dbReference type="NCBI Taxonomy" id="163159"/>
    <lineage>
        <taxon>Eukaryota</taxon>
        <taxon>Metazoa</taxon>
        <taxon>Ecdysozoa</taxon>
        <taxon>Arthropoda</taxon>
        <taxon>Hexapoda</taxon>
        <taxon>Insecta</taxon>
        <taxon>Pterygota</taxon>
        <taxon>Neoptera</taxon>
        <taxon>Endopterygota</taxon>
        <taxon>Siphonaptera</taxon>
        <taxon>Pulicidae</taxon>
        <taxon>Xenopsyllinae</taxon>
        <taxon>Xenopsylla</taxon>
    </lineage>
</organism>
<evidence type="ECO:0000256" key="1">
    <source>
        <dbReference type="PIRSR" id="PIRSR000097-1"/>
    </source>
</evidence>
<dbReference type="Pfam" id="PF00248">
    <property type="entry name" value="Aldo_ket_red"/>
    <property type="match status" value="1"/>
</dbReference>
<dbReference type="PANTHER" id="PTHR11732">
    <property type="entry name" value="ALDO/KETO REDUCTASE"/>
    <property type="match status" value="1"/>
</dbReference>
<evidence type="ECO:0000313" key="5">
    <source>
        <dbReference type="EMBL" id="NOV47692.1"/>
    </source>
</evidence>
<dbReference type="PIRSF" id="PIRSF000097">
    <property type="entry name" value="AKR"/>
    <property type="match status" value="1"/>
</dbReference>
<evidence type="ECO:0000256" key="3">
    <source>
        <dbReference type="PIRSR" id="PIRSR000097-3"/>
    </source>
</evidence>
<dbReference type="PRINTS" id="PR00069">
    <property type="entry name" value="ALDKETRDTASE"/>
</dbReference>
<reference evidence="5" key="1">
    <citation type="submission" date="2020-03" db="EMBL/GenBank/DDBJ databases">
        <title>Transcriptomic Profiling of the Digestive Tract of the Rat Flea, Xenopsylla cheopis, Following Blood Feeding and Infection with Yersinia pestis.</title>
        <authorList>
            <person name="Bland D.M."/>
            <person name="Martens C.A."/>
            <person name="Virtaneva K."/>
            <person name="Kanakabandi K."/>
            <person name="Long D."/>
            <person name="Rosenke R."/>
            <person name="Saturday G.A."/>
            <person name="Hoyt F.H."/>
            <person name="Bruno D.P."/>
            <person name="Ribeiro J.M.C."/>
            <person name="Hinnebusch J."/>
        </authorList>
    </citation>
    <scope>NUCLEOTIDE SEQUENCE</scope>
</reference>
<feature type="site" description="Lowers pKa of active site Tyr" evidence="3">
    <location>
        <position position="80"/>
    </location>
</feature>
<dbReference type="FunFam" id="3.20.20.100:FF:000023">
    <property type="entry name" value="aldose reductase"/>
    <property type="match status" value="1"/>
</dbReference>
<dbReference type="PROSITE" id="PS00798">
    <property type="entry name" value="ALDOKETO_REDUCTASE_1"/>
    <property type="match status" value="1"/>
</dbReference>
<dbReference type="InterPro" id="IPR023210">
    <property type="entry name" value="NADP_OxRdtase_dom"/>
</dbReference>
<name>A0A6M2DN70_XENCH</name>
<dbReference type="EMBL" id="GIIL01003966">
    <property type="protein sequence ID" value="NOV47692.1"/>
    <property type="molecule type" value="Transcribed_RNA"/>
</dbReference>
<accession>A0A6M2DN70</accession>
<proteinExistence type="predicted"/>
<dbReference type="Gene3D" id="3.20.20.100">
    <property type="entry name" value="NADP-dependent oxidoreductase domain"/>
    <property type="match status" value="1"/>
</dbReference>
<dbReference type="SUPFAM" id="SSF51430">
    <property type="entry name" value="NAD(P)-linked oxidoreductase"/>
    <property type="match status" value="1"/>
</dbReference>
<evidence type="ECO:0000256" key="2">
    <source>
        <dbReference type="PIRSR" id="PIRSR000097-2"/>
    </source>
</evidence>
<feature type="binding site" evidence="2">
    <location>
        <position position="113"/>
    </location>
    <ligand>
        <name>substrate</name>
    </ligand>
</feature>
<dbReference type="InterPro" id="IPR036812">
    <property type="entry name" value="NAD(P)_OxRdtase_dom_sf"/>
</dbReference>
<dbReference type="InterPro" id="IPR020471">
    <property type="entry name" value="AKR"/>
</dbReference>
<dbReference type="AlphaFoldDB" id="A0A6M2DN70"/>
<protein>
    <submittedName>
        <fullName evidence="5">Putative aldo/keto reductase family</fullName>
    </submittedName>
</protein>
<dbReference type="InterPro" id="IPR018170">
    <property type="entry name" value="Aldo/ket_reductase_CS"/>
</dbReference>
<dbReference type="PROSITE" id="PS00063">
    <property type="entry name" value="ALDOKETO_REDUCTASE_3"/>
    <property type="match status" value="1"/>
</dbReference>
<sequence length="301" mass="34151">MSAPKIKLNNGYEMPIFGLGTYKAAKSGEAQRAAQDAIDAGYRHFDCAYIYSNEKEIGEGIKAKIADGTVKREDLFITSKLWCTYHEPEKVVKYCKKSVDNLGLGYLDLYLIHWPFSFKDSDNSYNNVDYVDTWKSMEECVKLGLTRSIGISNFNSAQVDRLVKNCTIKPVVNQVEVNTSINQKRLIQFCKDRNIAVVAYTPLGSIDTTRPGVTIPKIVQELSEKYNKTPAQIVLRYLVQLGVTPIPKSVTKSRIISNIQVFDFELNNEEVEKLDALNKNKRFVSFDSAKGHKEYPFNLDF</sequence>
<feature type="domain" description="NADP-dependent oxidoreductase" evidence="4">
    <location>
        <begin position="23"/>
        <end position="278"/>
    </location>
</feature>
<evidence type="ECO:0000259" key="4">
    <source>
        <dbReference type="Pfam" id="PF00248"/>
    </source>
</evidence>
<dbReference type="PROSITE" id="PS00062">
    <property type="entry name" value="ALDOKETO_REDUCTASE_2"/>
    <property type="match status" value="1"/>
</dbReference>
<feature type="active site" description="Proton donor" evidence="1">
    <location>
        <position position="51"/>
    </location>
</feature>
<dbReference type="GO" id="GO:0016491">
    <property type="term" value="F:oxidoreductase activity"/>
    <property type="evidence" value="ECO:0007669"/>
    <property type="project" value="InterPro"/>
</dbReference>